<keyword evidence="1" id="KW-0812">Transmembrane</keyword>
<dbReference type="RefSeq" id="WP_038267553.1">
    <property type="nucleotide sequence ID" value="NZ_FSRH01000004.1"/>
</dbReference>
<feature type="transmembrane region" description="Helical" evidence="1">
    <location>
        <begin position="292"/>
        <end position="310"/>
    </location>
</feature>
<dbReference type="OrthoDB" id="7419554at2"/>
<gene>
    <name evidence="4" type="ORF">CLIT_23c00420</name>
</gene>
<feature type="signal peptide" evidence="2">
    <location>
        <begin position="1"/>
        <end position="22"/>
    </location>
</feature>
<evidence type="ECO:0000256" key="2">
    <source>
        <dbReference type="SAM" id="SignalP"/>
    </source>
</evidence>
<dbReference type="EMBL" id="JJMM01000026">
    <property type="protein sequence ID" value="KDR93770.1"/>
    <property type="molecule type" value="Genomic_DNA"/>
</dbReference>
<evidence type="ECO:0000256" key="1">
    <source>
        <dbReference type="SAM" id="Phobius"/>
    </source>
</evidence>
<keyword evidence="5" id="KW-1185">Reference proteome</keyword>
<organism evidence="4 5">
    <name type="scientific">Peptoclostridium litorale DSM 5388</name>
    <dbReference type="NCBI Taxonomy" id="1121324"/>
    <lineage>
        <taxon>Bacteria</taxon>
        <taxon>Bacillati</taxon>
        <taxon>Bacillota</taxon>
        <taxon>Clostridia</taxon>
        <taxon>Peptostreptococcales</taxon>
        <taxon>Peptoclostridiaceae</taxon>
        <taxon>Peptoclostridium</taxon>
    </lineage>
</organism>
<protein>
    <recommendedName>
        <fullName evidence="3">DUF8173 domain-containing protein</fullName>
    </recommendedName>
</protein>
<dbReference type="AlphaFoldDB" id="A0A069RBZ1"/>
<evidence type="ECO:0000313" key="4">
    <source>
        <dbReference type="EMBL" id="KDR93770.1"/>
    </source>
</evidence>
<feature type="chain" id="PRO_5010241359" description="DUF8173 domain-containing protein" evidence="2">
    <location>
        <begin position="23"/>
        <end position="388"/>
    </location>
</feature>
<sequence>MKKIYSLLMAAAILVFTGTAVFSQSGIKDIDKSEMVGIREGEKIEKDLFIATGAFTNKGEVRGELFCASNSFYNFGIVSGDIIAAASYIRVDGSVGADVRLASERVEVGGIIAEDATIFARAVEIDGTIGRTLSVAGKELSMNGSIGGDIRGAVKTLVIDGVVNGDVGIEADNIRFGPKARIEGDFIYRSNAEISIPEGVVIGKVERRAPIFDGNVDMDKFERESRKYSMVSKILFGLGYVVATMVFYGLFRPFVESTSENIIKKPWYSMGLGFAAIIVIPVAAIILLVTIIGMPLAVLTFIGYGVLLYISKIPAAHVLGKFIFSGKSSYASFFTGMAIIMLIANIPYAGKLMSLIVVVLGIGSFFLTAFGKDNGNNVNREKIPPLGE</sequence>
<keyword evidence="1" id="KW-1133">Transmembrane helix</keyword>
<feature type="domain" description="DUF8173" evidence="3">
    <location>
        <begin position="249"/>
        <end position="364"/>
    </location>
</feature>
<feature type="transmembrane region" description="Helical" evidence="1">
    <location>
        <begin position="234"/>
        <end position="255"/>
    </location>
</feature>
<reference evidence="4 5" key="1">
    <citation type="submission" date="2014-03" db="EMBL/GenBank/DDBJ databases">
        <title>Genome sequence of Clostridium litorale W6, DSM 5388.</title>
        <authorList>
            <person name="Poehlein A."/>
            <person name="Jagirdar A."/>
            <person name="Khonsari B."/>
            <person name="Chibani C.M."/>
            <person name="Gutierrez Gutierrez D.A."/>
            <person name="Davydova E."/>
            <person name="Alghaithi H.S."/>
            <person name="Nair K.P."/>
            <person name="Dhamotharan K."/>
            <person name="Chandran L."/>
            <person name="G W."/>
            <person name="Daniel R."/>
        </authorList>
    </citation>
    <scope>NUCLEOTIDE SEQUENCE [LARGE SCALE GENOMIC DNA]</scope>
    <source>
        <strain evidence="4 5">W6</strain>
    </source>
</reference>
<name>A0A069RBZ1_PEPLI</name>
<proteinExistence type="predicted"/>
<keyword evidence="2" id="KW-0732">Signal</keyword>
<feature type="transmembrane region" description="Helical" evidence="1">
    <location>
        <begin position="352"/>
        <end position="370"/>
    </location>
</feature>
<dbReference type="STRING" id="1121324.CLIT_23c00420"/>
<dbReference type="eggNOG" id="COG1664">
    <property type="taxonomic scope" value="Bacteria"/>
</dbReference>
<dbReference type="Pfam" id="PF26514">
    <property type="entry name" value="DUF8173"/>
    <property type="match status" value="1"/>
</dbReference>
<dbReference type="InterPro" id="IPR058486">
    <property type="entry name" value="DUF8173"/>
</dbReference>
<feature type="transmembrane region" description="Helical" evidence="1">
    <location>
        <begin position="330"/>
        <end position="346"/>
    </location>
</feature>
<comment type="caution">
    <text evidence="4">The sequence shown here is derived from an EMBL/GenBank/DDBJ whole genome shotgun (WGS) entry which is preliminary data.</text>
</comment>
<feature type="transmembrane region" description="Helical" evidence="1">
    <location>
        <begin position="267"/>
        <end position="286"/>
    </location>
</feature>
<accession>A0A069RBZ1</accession>
<dbReference type="Proteomes" id="UP000027946">
    <property type="component" value="Unassembled WGS sequence"/>
</dbReference>
<keyword evidence="1" id="KW-0472">Membrane</keyword>
<evidence type="ECO:0000259" key="3">
    <source>
        <dbReference type="Pfam" id="PF26514"/>
    </source>
</evidence>
<evidence type="ECO:0000313" key="5">
    <source>
        <dbReference type="Proteomes" id="UP000027946"/>
    </source>
</evidence>